<dbReference type="InterPro" id="IPR050466">
    <property type="entry name" value="Carboxylest/Gibb_receptor"/>
</dbReference>
<accession>A0ABW5L8B0</accession>
<dbReference type="InterPro" id="IPR029058">
    <property type="entry name" value="AB_hydrolase_fold"/>
</dbReference>
<reference evidence="3" key="1">
    <citation type="journal article" date="2019" name="Int. J. Syst. Evol. Microbiol.">
        <title>The Global Catalogue of Microorganisms (GCM) 10K type strain sequencing project: providing services to taxonomists for standard genome sequencing and annotation.</title>
        <authorList>
            <consortium name="The Broad Institute Genomics Platform"/>
            <consortium name="The Broad Institute Genome Sequencing Center for Infectious Disease"/>
            <person name="Wu L."/>
            <person name="Ma J."/>
        </authorList>
    </citation>
    <scope>NUCLEOTIDE SEQUENCE [LARGE SCALE GENOMIC DNA]</scope>
    <source>
        <strain evidence="3">KCTC 52298</strain>
    </source>
</reference>
<dbReference type="EMBL" id="JBHULD010000018">
    <property type="protein sequence ID" value="MFD2556092.1"/>
    <property type="molecule type" value="Genomic_DNA"/>
</dbReference>
<dbReference type="GO" id="GO:0016787">
    <property type="term" value="F:hydrolase activity"/>
    <property type="evidence" value="ECO:0007669"/>
    <property type="project" value="UniProtKB-KW"/>
</dbReference>
<name>A0ABW5L8B0_9SPHI</name>
<keyword evidence="2" id="KW-0378">Hydrolase</keyword>
<dbReference type="Proteomes" id="UP001597440">
    <property type="component" value="Unassembled WGS sequence"/>
</dbReference>
<keyword evidence="3" id="KW-1185">Reference proteome</keyword>
<evidence type="ECO:0000259" key="1">
    <source>
        <dbReference type="Pfam" id="PF07859"/>
    </source>
</evidence>
<dbReference type="Pfam" id="PF07859">
    <property type="entry name" value="Abhydrolase_3"/>
    <property type="match status" value="1"/>
</dbReference>
<comment type="caution">
    <text evidence="2">The sequence shown here is derived from an EMBL/GenBank/DDBJ whole genome shotgun (WGS) entry which is preliminary data.</text>
</comment>
<dbReference type="InterPro" id="IPR013094">
    <property type="entry name" value="AB_hydrolase_3"/>
</dbReference>
<organism evidence="2 3">
    <name type="scientific">Sphingobacterium tabacisoli</name>
    <dbReference type="NCBI Taxonomy" id="2044855"/>
    <lineage>
        <taxon>Bacteria</taxon>
        <taxon>Pseudomonadati</taxon>
        <taxon>Bacteroidota</taxon>
        <taxon>Sphingobacteriia</taxon>
        <taxon>Sphingobacteriales</taxon>
        <taxon>Sphingobacteriaceae</taxon>
        <taxon>Sphingobacterium</taxon>
    </lineage>
</organism>
<feature type="domain" description="Alpha/beta hydrolase fold-3" evidence="1">
    <location>
        <begin position="90"/>
        <end position="294"/>
    </location>
</feature>
<gene>
    <name evidence="2" type="ORF">ACFSQW_16990</name>
</gene>
<sequence length="319" mass="36044">MQHALNGIDNELLDAISNSPFSYIDYEGLLISAPHRIREEENHVQLKEEPLAVPDELEVRNISIPSSDKNRNIGLRIYRPKGQHNLPVYVFFHGGAFIYGTAAQYDFMCFKLAIEVGMLIVSVDYRLAPEHPFPAGMLDGYDVLLWLSQYADQIGGNKNNMMIGGSSAGACIAASVTLWARDRSEVQIKHQYLLYPPMSHLLNTNSMQVLAEAPMQTQAAAAWMWRHYLGDKITIPPPYAVPLLADTLDNLPDCTMVVCEFDPLKDEAILYAERLKKHNVLVNLLEVRGAVHAFDFFNCRLSDTFYKQQVQLFKNILSQ</sequence>
<protein>
    <submittedName>
        <fullName evidence="2">Alpha/beta hydrolase</fullName>
    </submittedName>
</protein>
<evidence type="ECO:0000313" key="3">
    <source>
        <dbReference type="Proteomes" id="UP001597440"/>
    </source>
</evidence>
<dbReference type="RefSeq" id="WP_210352831.1">
    <property type="nucleotide sequence ID" value="NZ_JAEQMU010000001.1"/>
</dbReference>
<proteinExistence type="predicted"/>
<dbReference type="SUPFAM" id="SSF53474">
    <property type="entry name" value="alpha/beta-Hydrolases"/>
    <property type="match status" value="1"/>
</dbReference>
<dbReference type="Gene3D" id="3.40.50.1820">
    <property type="entry name" value="alpha/beta hydrolase"/>
    <property type="match status" value="1"/>
</dbReference>
<evidence type="ECO:0000313" key="2">
    <source>
        <dbReference type="EMBL" id="MFD2556092.1"/>
    </source>
</evidence>
<dbReference type="PANTHER" id="PTHR23024">
    <property type="entry name" value="ARYLACETAMIDE DEACETYLASE"/>
    <property type="match status" value="1"/>
</dbReference>